<organism evidence="1 2">
    <name type="scientific">Actinomycetospora atypica</name>
    <dbReference type="NCBI Taxonomy" id="1290095"/>
    <lineage>
        <taxon>Bacteria</taxon>
        <taxon>Bacillati</taxon>
        <taxon>Actinomycetota</taxon>
        <taxon>Actinomycetes</taxon>
        <taxon>Pseudonocardiales</taxon>
        <taxon>Pseudonocardiaceae</taxon>
        <taxon>Actinomycetospora</taxon>
    </lineage>
</organism>
<gene>
    <name evidence="1" type="ORF">ACFPBZ_17915</name>
</gene>
<keyword evidence="1" id="KW-0328">Glycosyltransferase</keyword>
<dbReference type="Pfam" id="PF13692">
    <property type="entry name" value="Glyco_trans_1_4"/>
    <property type="match status" value="1"/>
</dbReference>
<dbReference type="CDD" id="cd03801">
    <property type="entry name" value="GT4_PimA-like"/>
    <property type="match status" value="1"/>
</dbReference>
<dbReference type="EC" id="2.4.-.-" evidence="1"/>
<keyword evidence="1" id="KW-0808">Transferase</keyword>
<dbReference type="SUPFAM" id="SSF53756">
    <property type="entry name" value="UDP-Glycosyltransferase/glycogen phosphorylase"/>
    <property type="match status" value="1"/>
</dbReference>
<dbReference type="Proteomes" id="UP001595947">
    <property type="component" value="Unassembled WGS sequence"/>
</dbReference>
<evidence type="ECO:0000313" key="2">
    <source>
        <dbReference type="Proteomes" id="UP001595947"/>
    </source>
</evidence>
<dbReference type="GO" id="GO:0016757">
    <property type="term" value="F:glycosyltransferase activity"/>
    <property type="evidence" value="ECO:0007669"/>
    <property type="project" value="UniProtKB-KW"/>
</dbReference>
<keyword evidence="2" id="KW-1185">Reference proteome</keyword>
<dbReference type="PANTHER" id="PTHR12526:SF638">
    <property type="entry name" value="SPORE COAT PROTEIN SA"/>
    <property type="match status" value="1"/>
</dbReference>
<protein>
    <submittedName>
        <fullName evidence="1">Glycosyltransferase family 4 protein</fullName>
        <ecNumber evidence="1">2.4.-.-</ecNumber>
    </submittedName>
</protein>
<name>A0ABV9YMI3_9PSEU</name>
<dbReference type="PANTHER" id="PTHR12526">
    <property type="entry name" value="GLYCOSYLTRANSFERASE"/>
    <property type="match status" value="1"/>
</dbReference>
<accession>A0ABV9YMI3</accession>
<dbReference type="Gene3D" id="3.40.50.2000">
    <property type="entry name" value="Glycogen Phosphorylase B"/>
    <property type="match status" value="2"/>
</dbReference>
<evidence type="ECO:0000313" key="1">
    <source>
        <dbReference type="EMBL" id="MFC5064103.1"/>
    </source>
</evidence>
<dbReference type="EMBL" id="JBHSIV010000019">
    <property type="protein sequence ID" value="MFC5064103.1"/>
    <property type="molecule type" value="Genomic_DNA"/>
</dbReference>
<comment type="caution">
    <text evidence="1">The sequence shown here is derived from an EMBL/GenBank/DDBJ whole genome shotgun (WGS) entry which is preliminary data.</text>
</comment>
<sequence length="384" mass="40392">MPRVAMLHGRADPAHDGVADYTARLVAALRAAGDDVLDVPVDPGPRGTLRAARLARDADVVHVQFAPSAYRFSSWPGVLPDLVRRPLVTTVHEYGWWSPAPWRLPARLGLADTETGRLVPGSRTVITTNAAHEAVLRRRFPAADVVRMPIPPNISVADGAGGPDRAATRARLRIAADAEVVVFFGFVHPVKGLRYLIDAVARLAPEHPRLHLLVVGGFTSLALPDDEAVAFRAELTAHVAQAGATDRVTITGHVPGGEVSAALRAADVAAFPFTAGATTKSGALLSAFDHGLPTLVTQTAPDDELVDGRTVVVAPEVRDVDVLVTGLRRLLDDPALAARVAAGGRTLLAGRDWPALADRHRELYAACTGASSGAASSGAAEVRR</sequence>
<reference evidence="2" key="1">
    <citation type="journal article" date="2019" name="Int. J. Syst. Evol. Microbiol.">
        <title>The Global Catalogue of Microorganisms (GCM) 10K type strain sequencing project: providing services to taxonomists for standard genome sequencing and annotation.</title>
        <authorList>
            <consortium name="The Broad Institute Genomics Platform"/>
            <consortium name="The Broad Institute Genome Sequencing Center for Infectious Disease"/>
            <person name="Wu L."/>
            <person name="Ma J."/>
        </authorList>
    </citation>
    <scope>NUCLEOTIDE SEQUENCE [LARGE SCALE GENOMIC DNA]</scope>
    <source>
        <strain evidence="2">CGMCC 4.7093</strain>
    </source>
</reference>
<dbReference type="RefSeq" id="WP_378037447.1">
    <property type="nucleotide sequence ID" value="NZ_JBHSIV010000019.1"/>
</dbReference>
<proteinExistence type="predicted"/>